<dbReference type="EMBL" id="LN679118">
    <property type="protein sequence ID" value="CEL54924.1"/>
    <property type="molecule type" value="Genomic_DNA"/>
</dbReference>
<dbReference type="PANTHER" id="PTHR37534">
    <property type="entry name" value="TRANSCRIPTIONAL ACTIVATOR PROTEIN UGA3"/>
    <property type="match status" value="1"/>
</dbReference>
<accession>A0A0B7FDC0</accession>
<dbReference type="PROSITE" id="PS00463">
    <property type="entry name" value="ZN2_CY6_FUNGAL_1"/>
    <property type="match status" value="1"/>
</dbReference>
<dbReference type="GO" id="GO:0008270">
    <property type="term" value="F:zinc ion binding"/>
    <property type="evidence" value="ECO:0007669"/>
    <property type="project" value="InterPro"/>
</dbReference>
<dbReference type="SMART" id="SM00066">
    <property type="entry name" value="GAL4"/>
    <property type="match status" value="1"/>
</dbReference>
<evidence type="ECO:0000313" key="4">
    <source>
        <dbReference type="EMBL" id="CEL54924.1"/>
    </source>
</evidence>
<dbReference type="GO" id="GO:0000981">
    <property type="term" value="F:DNA-binding transcription factor activity, RNA polymerase II-specific"/>
    <property type="evidence" value="ECO:0007669"/>
    <property type="project" value="InterPro"/>
</dbReference>
<comment type="subcellular location">
    <subcellularLocation>
        <location evidence="1">Nucleus</location>
    </subcellularLocation>
</comment>
<feature type="domain" description="Zn(2)-C6 fungal-type" evidence="3">
    <location>
        <begin position="14"/>
        <end position="42"/>
    </location>
</feature>
<evidence type="ECO:0000313" key="5">
    <source>
        <dbReference type="Proteomes" id="UP000059188"/>
    </source>
</evidence>
<dbReference type="CDD" id="cd00067">
    <property type="entry name" value="GAL4"/>
    <property type="match status" value="1"/>
</dbReference>
<dbReference type="Gene3D" id="4.10.240.10">
    <property type="entry name" value="Zn(2)-C6 fungal-type DNA-binding domain"/>
    <property type="match status" value="1"/>
</dbReference>
<dbReference type="STRING" id="1108050.A0A0B7FDC0"/>
<sequence>MSRAHFKPGPLPKSCLTCRQRRKKCDLTRPSCERCKKGGFKCLGYADRGTHANMEGEGFDTPTSSRPQPPALLVTPMLKHVPECTTDFDLRQSPATDVVASKEHSRTGSICREYDLTSWIADTSANAIAPATLIDHSYSTPPSEYDDYSLLRDSAQGIAWPYSPPRWRLDQGGLHVAFDEQSPESCLSKIIRDLCASIPPSVDAPEMAREESFVYIINEYQIQRVNYWFTIPPTPVRNSMMKRLGGSKAMIWAMNLSAKLFKELGENPDGVVALKCISWIDKLEEKFGSYFHNSTTLQDAGDCLLAQLELAFLRFASINVISGYTVLQKALSKFLYLVATHPDLYMEHPDGNLVVSFPRALSSPQYEIKRFLMYDTATALVLGVSPLVEYGYDGECNTASHGLEWVHGVPIALAEVIAQVNSWRAGSRVAPLDDWETLERRALIWEPELTASEGDNSRAEMVARLAVQEGWRHVTLIYIYMGMCSVSSHDSRVQKSIRQIVKLGRTVANLPIGVHMFMHCIVVGIAARYETHRSMVKDRLLSFKGTQVWFFRGPEFSPVLENLWHGVGAGGSPVTWDDYVRSRCIMLPI</sequence>
<dbReference type="OrthoDB" id="4491390at2759"/>
<evidence type="ECO:0000256" key="1">
    <source>
        <dbReference type="ARBA" id="ARBA00004123"/>
    </source>
</evidence>
<dbReference type="InterPro" id="IPR036864">
    <property type="entry name" value="Zn2-C6_fun-type_DNA-bd_sf"/>
</dbReference>
<dbReference type="SUPFAM" id="SSF57701">
    <property type="entry name" value="Zn2/Cys6 DNA-binding domain"/>
    <property type="match status" value="1"/>
</dbReference>
<dbReference type="PROSITE" id="PS50048">
    <property type="entry name" value="ZN2_CY6_FUNGAL_2"/>
    <property type="match status" value="1"/>
</dbReference>
<keyword evidence="5" id="KW-1185">Reference proteome</keyword>
<reference evidence="4 5" key="1">
    <citation type="submission" date="2014-11" db="EMBL/GenBank/DDBJ databases">
        <authorList>
            <person name="Wibberg Daniel"/>
        </authorList>
    </citation>
    <scope>NUCLEOTIDE SEQUENCE [LARGE SCALE GENOMIC DNA]</scope>
    <source>
        <strain evidence="4">Rhizoctonia solani AG1-IB 7/3/14</strain>
    </source>
</reference>
<protein>
    <recommendedName>
        <fullName evidence="3">Zn(2)-C6 fungal-type domain-containing protein</fullName>
    </recommendedName>
</protein>
<proteinExistence type="predicted"/>
<dbReference type="PANTHER" id="PTHR37534:SF46">
    <property type="entry name" value="ZN(II)2CYS6 TRANSCRIPTION FACTOR (EUROFUNG)"/>
    <property type="match status" value="1"/>
</dbReference>
<dbReference type="Pfam" id="PF00172">
    <property type="entry name" value="Zn_clus"/>
    <property type="match status" value="1"/>
</dbReference>
<name>A0A0B7FDC0_THACB</name>
<evidence type="ECO:0000259" key="3">
    <source>
        <dbReference type="PROSITE" id="PS50048"/>
    </source>
</evidence>
<dbReference type="Pfam" id="PF11951">
    <property type="entry name" value="Fungal_trans_2"/>
    <property type="match status" value="1"/>
</dbReference>
<dbReference type="InterPro" id="IPR021858">
    <property type="entry name" value="Fun_TF"/>
</dbReference>
<gene>
    <name evidence="4" type="ORF">RSOLAG1IB_07416</name>
</gene>
<keyword evidence="2" id="KW-0539">Nucleus</keyword>
<dbReference type="InterPro" id="IPR001138">
    <property type="entry name" value="Zn2Cys6_DnaBD"/>
</dbReference>
<organism evidence="4 5">
    <name type="scientific">Thanatephorus cucumeris (strain AG1-IB / isolate 7/3/14)</name>
    <name type="common">Lettuce bottom rot fungus</name>
    <name type="synonym">Rhizoctonia solani</name>
    <dbReference type="NCBI Taxonomy" id="1108050"/>
    <lineage>
        <taxon>Eukaryota</taxon>
        <taxon>Fungi</taxon>
        <taxon>Dikarya</taxon>
        <taxon>Basidiomycota</taxon>
        <taxon>Agaricomycotina</taxon>
        <taxon>Agaricomycetes</taxon>
        <taxon>Cantharellales</taxon>
        <taxon>Ceratobasidiaceae</taxon>
        <taxon>Rhizoctonia</taxon>
        <taxon>Rhizoctonia solani AG-1</taxon>
    </lineage>
</organism>
<dbReference type="Proteomes" id="UP000059188">
    <property type="component" value="Unassembled WGS sequence"/>
</dbReference>
<dbReference type="GO" id="GO:0005634">
    <property type="term" value="C:nucleus"/>
    <property type="evidence" value="ECO:0007669"/>
    <property type="project" value="UniProtKB-SubCell"/>
</dbReference>
<evidence type="ECO:0000256" key="2">
    <source>
        <dbReference type="ARBA" id="ARBA00023242"/>
    </source>
</evidence>
<dbReference type="AlphaFoldDB" id="A0A0B7FDC0"/>